<feature type="transmembrane region" description="Helical" evidence="1">
    <location>
        <begin position="233"/>
        <end position="257"/>
    </location>
</feature>
<organism evidence="2 3">
    <name type="scientific">Nonomuraea endophytica</name>
    <dbReference type="NCBI Taxonomy" id="714136"/>
    <lineage>
        <taxon>Bacteria</taxon>
        <taxon>Bacillati</taxon>
        <taxon>Actinomycetota</taxon>
        <taxon>Actinomycetes</taxon>
        <taxon>Streptosporangiales</taxon>
        <taxon>Streptosporangiaceae</taxon>
        <taxon>Nonomuraea</taxon>
    </lineage>
</organism>
<evidence type="ECO:0000313" key="2">
    <source>
        <dbReference type="EMBL" id="MBB5081079.1"/>
    </source>
</evidence>
<dbReference type="EMBL" id="JACHIN010000009">
    <property type="protein sequence ID" value="MBB5081079.1"/>
    <property type="molecule type" value="Genomic_DNA"/>
</dbReference>
<protein>
    <submittedName>
        <fullName evidence="2">D-alanyl-D-alanine dipeptidase</fullName>
        <ecNumber evidence="2">3.4.13.22</ecNumber>
    </submittedName>
</protein>
<feature type="transmembrane region" description="Helical" evidence="1">
    <location>
        <begin position="12"/>
        <end position="29"/>
    </location>
</feature>
<dbReference type="EC" id="3.4.13.22" evidence="2"/>
<dbReference type="AlphaFoldDB" id="A0A7W8A8P9"/>
<feature type="transmembrane region" description="Helical" evidence="1">
    <location>
        <begin position="147"/>
        <end position="168"/>
    </location>
</feature>
<proteinExistence type="predicted"/>
<keyword evidence="2" id="KW-0378">Hydrolase</keyword>
<dbReference type="RefSeq" id="WP_184968063.1">
    <property type="nucleotide sequence ID" value="NZ_JACHIN010000009.1"/>
</dbReference>
<feature type="transmembrane region" description="Helical" evidence="1">
    <location>
        <begin position="90"/>
        <end position="110"/>
    </location>
</feature>
<gene>
    <name evidence="2" type="ORF">HNR40_006568</name>
</gene>
<evidence type="ECO:0000313" key="3">
    <source>
        <dbReference type="Proteomes" id="UP000568380"/>
    </source>
</evidence>
<evidence type="ECO:0000256" key="1">
    <source>
        <dbReference type="SAM" id="Phobius"/>
    </source>
</evidence>
<reference evidence="2 3" key="1">
    <citation type="submission" date="2020-08" db="EMBL/GenBank/DDBJ databases">
        <title>Genomic Encyclopedia of Type Strains, Phase IV (KMG-IV): sequencing the most valuable type-strain genomes for metagenomic binning, comparative biology and taxonomic classification.</title>
        <authorList>
            <person name="Goeker M."/>
        </authorList>
    </citation>
    <scope>NUCLEOTIDE SEQUENCE [LARGE SCALE GENOMIC DNA]</scope>
    <source>
        <strain evidence="2 3">DSM 45385</strain>
    </source>
</reference>
<dbReference type="Proteomes" id="UP000568380">
    <property type="component" value="Unassembled WGS sequence"/>
</dbReference>
<accession>A0A7W8A8P9</accession>
<keyword evidence="2" id="KW-0645">Protease</keyword>
<keyword evidence="1" id="KW-0812">Transmembrane</keyword>
<keyword evidence="1" id="KW-1133">Transmembrane helix</keyword>
<keyword evidence="2" id="KW-0224">Dipeptidase</keyword>
<feature type="transmembrane region" description="Helical" evidence="1">
    <location>
        <begin position="35"/>
        <end position="51"/>
    </location>
</feature>
<dbReference type="GO" id="GO:0160237">
    <property type="term" value="F:D-Ala-D-Ala dipeptidase activity"/>
    <property type="evidence" value="ECO:0007669"/>
    <property type="project" value="UniProtKB-EC"/>
</dbReference>
<feature type="transmembrane region" description="Helical" evidence="1">
    <location>
        <begin position="56"/>
        <end position="78"/>
    </location>
</feature>
<sequence length="305" mass="32111">MRRIWRSWPWWVGYAAGGFAALVVVLGVAGGEVSGWVGAVGGALGLAGLVLRRGWVVWAGVVVLAFSTFGLLQDLVTLLGQGRPDSWPGFLAKAARVVAMLLLVGSALVIRRRAGGVCGRCGYEHADGGPVPLGFPEAATASRRVRWAAYAGAASFLPYAGAKVVFGLENRADYIEHGGFMAVLARFGVDLTALLAVLGVFLLVAMTRPWSQVWPRWTVGLAGRRVPRWLPLVPAWLGATLGPYGLLGVGYLVVFGMDALPGFVGPAGILGFTGAGLAFAVVAWDYQRRTRPRCLTADGGAVPAR</sequence>
<feature type="transmembrane region" description="Helical" evidence="1">
    <location>
        <begin position="263"/>
        <end position="284"/>
    </location>
</feature>
<keyword evidence="1" id="KW-0472">Membrane</keyword>
<name>A0A7W8A8P9_9ACTN</name>
<comment type="caution">
    <text evidence="2">The sequence shown here is derived from an EMBL/GenBank/DDBJ whole genome shotgun (WGS) entry which is preliminary data.</text>
</comment>
<keyword evidence="3" id="KW-1185">Reference proteome</keyword>
<feature type="transmembrane region" description="Helical" evidence="1">
    <location>
        <begin position="180"/>
        <end position="206"/>
    </location>
</feature>